<protein>
    <submittedName>
        <fullName evidence="3">Helical backbone metal receptor</fullName>
    </submittedName>
</protein>
<dbReference type="PANTHER" id="PTHR30535">
    <property type="entry name" value="VITAMIN B12-BINDING PROTEIN"/>
    <property type="match status" value="1"/>
</dbReference>
<reference evidence="4" key="1">
    <citation type="journal article" date="2019" name="Int. J. Syst. Evol. Microbiol.">
        <title>The Global Catalogue of Microorganisms (GCM) 10K type strain sequencing project: providing services to taxonomists for standard genome sequencing and annotation.</title>
        <authorList>
            <consortium name="The Broad Institute Genomics Platform"/>
            <consortium name="The Broad Institute Genome Sequencing Center for Infectious Disease"/>
            <person name="Wu L."/>
            <person name="Ma J."/>
        </authorList>
    </citation>
    <scope>NUCLEOTIDE SEQUENCE [LARGE SCALE GENOMIC DNA]</scope>
    <source>
        <strain evidence="4">JCM 32105</strain>
    </source>
</reference>
<evidence type="ECO:0000256" key="1">
    <source>
        <dbReference type="ARBA" id="ARBA00022729"/>
    </source>
</evidence>
<dbReference type="Gene3D" id="3.40.50.1980">
    <property type="entry name" value="Nitrogenase molybdenum iron protein domain"/>
    <property type="match status" value="2"/>
</dbReference>
<dbReference type="EMBL" id="BAABFA010000001">
    <property type="protein sequence ID" value="GAA4459870.1"/>
    <property type="molecule type" value="Genomic_DNA"/>
</dbReference>
<dbReference type="NCBIfam" id="NF038402">
    <property type="entry name" value="TroA_like"/>
    <property type="match status" value="1"/>
</dbReference>
<dbReference type="SUPFAM" id="SSF53807">
    <property type="entry name" value="Helical backbone' metal receptor"/>
    <property type="match status" value="1"/>
</dbReference>
<feature type="domain" description="Fe/B12 periplasmic-binding" evidence="2">
    <location>
        <begin position="21"/>
        <end position="265"/>
    </location>
</feature>
<gene>
    <name evidence="3" type="ORF">GCM10023093_01650</name>
</gene>
<keyword evidence="3" id="KW-0675">Receptor</keyword>
<dbReference type="PANTHER" id="PTHR30535:SF35">
    <property type="entry name" value="PERIPLASMIC BINDING PROTEIN"/>
    <property type="match status" value="1"/>
</dbReference>
<evidence type="ECO:0000313" key="4">
    <source>
        <dbReference type="Proteomes" id="UP001500067"/>
    </source>
</evidence>
<dbReference type="InterPro" id="IPR050902">
    <property type="entry name" value="ABC_Transporter_SBP"/>
</dbReference>
<evidence type="ECO:0000259" key="2">
    <source>
        <dbReference type="PROSITE" id="PS50983"/>
    </source>
</evidence>
<dbReference type="PROSITE" id="PS50983">
    <property type="entry name" value="FE_B12_PBP"/>
    <property type="match status" value="1"/>
</dbReference>
<dbReference type="Proteomes" id="UP001500067">
    <property type="component" value="Unassembled WGS sequence"/>
</dbReference>
<dbReference type="RefSeq" id="WP_345077055.1">
    <property type="nucleotide sequence ID" value="NZ_BAABFA010000001.1"/>
</dbReference>
<accession>A0ABP8N1W1</accession>
<proteinExistence type="predicted"/>
<dbReference type="InterPro" id="IPR054828">
    <property type="entry name" value="Vit_B12_bind_prot"/>
</dbReference>
<dbReference type="Pfam" id="PF01497">
    <property type="entry name" value="Peripla_BP_2"/>
    <property type="match status" value="1"/>
</dbReference>
<sequence length="265" mass="30127">MKKTFTDMMGNTVVVDGYPQRIVSLVPSQTELLYDLGLGAEVVGITKFCVHPQQWFRTKKRVGGTKTVHYDIVRALQPDLIIANKEENTQEQVEQLAKEYPVWVSNIQTVSEGMEMIRRVGELAGRDAEATTIMNDIEQGFLQLHAASRPLRVAYYIWRDPWMCAGGDTFISDMIGRMGWVNVTAGLRRYPTVAPAELLEKDVQLVLLSSEPYPFKEKHIAEIQAALPHARVMLVDGEMFSWYGSRMRLATHYLQDLVQNTHIDL</sequence>
<dbReference type="InterPro" id="IPR002491">
    <property type="entry name" value="ABC_transptr_periplasmic_BD"/>
</dbReference>
<evidence type="ECO:0000313" key="3">
    <source>
        <dbReference type="EMBL" id="GAA4459870.1"/>
    </source>
</evidence>
<keyword evidence="1" id="KW-0732">Signal</keyword>
<keyword evidence="4" id="KW-1185">Reference proteome</keyword>
<organism evidence="3 4">
    <name type="scientific">Nemorincola caseinilytica</name>
    <dbReference type="NCBI Taxonomy" id="2054315"/>
    <lineage>
        <taxon>Bacteria</taxon>
        <taxon>Pseudomonadati</taxon>
        <taxon>Bacteroidota</taxon>
        <taxon>Chitinophagia</taxon>
        <taxon>Chitinophagales</taxon>
        <taxon>Chitinophagaceae</taxon>
        <taxon>Nemorincola</taxon>
    </lineage>
</organism>
<comment type="caution">
    <text evidence="3">The sequence shown here is derived from an EMBL/GenBank/DDBJ whole genome shotgun (WGS) entry which is preliminary data.</text>
</comment>
<name>A0ABP8N1W1_9BACT</name>